<accession>A0A318UA47</accession>
<comment type="cofactor">
    <cofactor evidence="1">
        <name>Ca(2+)</name>
        <dbReference type="ChEBI" id="CHEBI:29108"/>
    </cofactor>
</comment>
<dbReference type="InterPro" id="IPR006047">
    <property type="entry name" value="GH13_cat_dom"/>
</dbReference>
<evidence type="ECO:0000256" key="2">
    <source>
        <dbReference type="ARBA" id="ARBA00008061"/>
    </source>
</evidence>
<keyword evidence="6" id="KW-0326">Glycosidase</keyword>
<feature type="active site" description="Nucleophile" evidence="7">
    <location>
        <position position="234"/>
    </location>
</feature>
<dbReference type="Pfam" id="PF00128">
    <property type="entry name" value="Alpha-amylase"/>
    <property type="match status" value="1"/>
</dbReference>
<feature type="binding site" evidence="8">
    <location>
        <position position="197"/>
    </location>
    <ligand>
        <name>Ca(2+)</name>
        <dbReference type="ChEBI" id="CHEBI:29108"/>
        <label>1</label>
    </ligand>
</feature>
<dbReference type="OrthoDB" id="9806009at2"/>
<dbReference type="GO" id="GO:0004553">
    <property type="term" value="F:hydrolase activity, hydrolyzing O-glycosyl compounds"/>
    <property type="evidence" value="ECO:0007669"/>
    <property type="project" value="InterPro"/>
</dbReference>
<dbReference type="InterPro" id="IPR013780">
    <property type="entry name" value="Glyco_hydro_b"/>
</dbReference>
<reference evidence="10 11" key="1">
    <citation type="submission" date="2018-06" db="EMBL/GenBank/DDBJ databases">
        <title>Genomic Encyclopedia of Archaeal and Bacterial Type Strains, Phase II (KMG-II): from individual species to whole genera.</title>
        <authorList>
            <person name="Goeker M."/>
        </authorList>
    </citation>
    <scope>NUCLEOTIDE SEQUENCE [LARGE SCALE GENOMIC DNA]</scope>
    <source>
        <strain evidence="10 11">DSM 27372</strain>
    </source>
</reference>
<protein>
    <submittedName>
        <fullName evidence="10">Alpha-amylase</fullName>
    </submittedName>
</protein>
<sequence length="494" mass="56181">MINQLLIQYFHWYYNDHSPLWKKTAGEAKKLASLGVTGAWLPPAYKATSGGYSVGYDCYDLFDLGEFDQKNTVETRYGSKKDYILAIKKLKAAGISAIADVVFNHKAGADELQEVKVREVNPQNRLEFTSEVIQAQAWTKFTFPGRKGLYSEFIWDFQCFSGVDKIVDPDREGIFSIQNEYGEGWEEVPSQENGNYDYLMFNDVDFRNPAVREELKRWGEWYYKTCGMDGFRLDAVKHIAADFLNEWLDHMKSTFNRDFFVVAENWIIEGVEALDAYLGLTDGRMQLFDSILHHNLYLAGKEGEHFDLSKIFEGTLVAYHPELSVTFVDNHDSQPLQALESYVDFWFRPLAYALILLREQGIPCLFYPDLYGCTYTDKDPEGDEAEVELVALAELPELCRVRKDLSYGLQRDYFDHPSCVGWTREGTDEKSGSGIAVVMSNGTAGLKEMEIGQRHSGKSFVDALGRITEEILVDEQGKAAFPCAAGNVSVWVLK</sequence>
<dbReference type="NCBIfam" id="NF006969">
    <property type="entry name" value="PRK09441.1-2"/>
    <property type="match status" value="1"/>
</dbReference>
<dbReference type="GO" id="GO:0005975">
    <property type="term" value="P:carbohydrate metabolic process"/>
    <property type="evidence" value="ECO:0007669"/>
    <property type="project" value="InterPro"/>
</dbReference>
<evidence type="ECO:0000256" key="8">
    <source>
        <dbReference type="PIRSR" id="PIRSR001021-2"/>
    </source>
</evidence>
<feature type="domain" description="Glycosyl hydrolase family 13 catalytic" evidence="9">
    <location>
        <begin position="4"/>
        <end position="402"/>
    </location>
</feature>
<keyword evidence="5" id="KW-0119">Carbohydrate metabolism</keyword>
<evidence type="ECO:0000256" key="1">
    <source>
        <dbReference type="ARBA" id="ARBA00001913"/>
    </source>
</evidence>
<dbReference type="AlphaFoldDB" id="A0A318UA47"/>
<evidence type="ECO:0000256" key="5">
    <source>
        <dbReference type="ARBA" id="ARBA00023277"/>
    </source>
</evidence>
<gene>
    <name evidence="10" type="ORF">B0O44_11065</name>
</gene>
<keyword evidence="3 8" id="KW-0479">Metal-binding</keyword>
<dbReference type="PANTHER" id="PTHR43447">
    <property type="entry name" value="ALPHA-AMYLASE"/>
    <property type="match status" value="1"/>
</dbReference>
<proteinExistence type="inferred from homology"/>
<feature type="binding site" evidence="8">
    <location>
        <position position="203"/>
    </location>
    <ligand>
        <name>Ca(2+)</name>
        <dbReference type="ChEBI" id="CHEBI:29108"/>
        <label>1</label>
    </ligand>
</feature>
<evidence type="ECO:0000256" key="3">
    <source>
        <dbReference type="ARBA" id="ARBA00022723"/>
    </source>
</evidence>
<dbReference type="InterPro" id="IPR017853">
    <property type="entry name" value="GH"/>
</dbReference>
<evidence type="ECO:0000259" key="9">
    <source>
        <dbReference type="SMART" id="SM00642"/>
    </source>
</evidence>
<feature type="binding site" evidence="8">
    <location>
        <position position="238"/>
    </location>
    <ligand>
        <name>Ca(2+)</name>
        <dbReference type="ChEBI" id="CHEBI:29108"/>
        <label>1</label>
    </ligand>
</feature>
<dbReference type="Gene3D" id="3.20.20.80">
    <property type="entry name" value="Glycosidases"/>
    <property type="match status" value="1"/>
</dbReference>
<feature type="binding site" evidence="8">
    <location>
        <position position="205"/>
    </location>
    <ligand>
        <name>Ca(2+)</name>
        <dbReference type="ChEBI" id="CHEBI:29108"/>
        <label>2</label>
    </ligand>
</feature>
<dbReference type="SMART" id="SM00642">
    <property type="entry name" value="Aamy"/>
    <property type="match status" value="1"/>
</dbReference>
<keyword evidence="8" id="KW-0106">Calcium</keyword>
<dbReference type="GO" id="GO:0005509">
    <property type="term" value="F:calcium ion binding"/>
    <property type="evidence" value="ECO:0007669"/>
    <property type="project" value="InterPro"/>
</dbReference>
<dbReference type="SUPFAM" id="SSF51011">
    <property type="entry name" value="Glycosyl hydrolase domain"/>
    <property type="match status" value="1"/>
</dbReference>
<evidence type="ECO:0000313" key="10">
    <source>
        <dbReference type="EMBL" id="PYF69425.1"/>
    </source>
</evidence>
<dbReference type="RefSeq" id="WP_110834386.1">
    <property type="nucleotide sequence ID" value="NZ_QKLU01000010.1"/>
</dbReference>
<comment type="similarity">
    <text evidence="2">Belongs to the glycosyl hydrolase 13 family.</text>
</comment>
<keyword evidence="11" id="KW-1185">Reference proteome</keyword>
<dbReference type="Proteomes" id="UP000248198">
    <property type="component" value="Unassembled WGS sequence"/>
</dbReference>
<dbReference type="Gene3D" id="2.60.40.1180">
    <property type="entry name" value="Golgi alpha-mannosidase II"/>
    <property type="match status" value="1"/>
</dbReference>
<dbReference type="NCBIfam" id="NF006968">
    <property type="entry name" value="PRK09441.1-1"/>
    <property type="match status" value="1"/>
</dbReference>
<dbReference type="Gene3D" id="2.40.30.140">
    <property type="match status" value="1"/>
</dbReference>
<keyword evidence="4" id="KW-0378">Hydrolase</keyword>
<name>A0A318UA47_9SPHI</name>
<organism evidence="10 11">
    <name type="scientific">Pedobacter nutrimenti</name>
    <dbReference type="NCBI Taxonomy" id="1241337"/>
    <lineage>
        <taxon>Bacteria</taxon>
        <taxon>Pseudomonadati</taxon>
        <taxon>Bacteroidota</taxon>
        <taxon>Sphingobacteriia</taxon>
        <taxon>Sphingobacteriales</taxon>
        <taxon>Sphingobacteriaceae</taxon>
        <taxon>Pedobacter</taxon>
    </lineage>
</organism>
<dbReference type="EMBL" id="QKLU01000010">
    <property type="protein sequence ID" value="PYF69425.1"/>
    <property type="molecule type" value="Genomic_DNA"/>
</dbReference>
<comment type="caution">
    <text evidence="10">The sequence shown here is derived from an EMBL/GenBank/DDBJ whole genome shotgun (WGS) entry which is preliminary data.</text>
</comment>
<evidence type="ECO:0000313" key="11">
    <source>
        <dbReference type="Proteomes" id="UP000248198"/>
    </source>
</evidence>
<evidence type="ECO:0000256" key="7">
    <source>
        <dbReference type="PIRSR" id="PIRSR001021-1"/>
    </source>
</evidence>
<dbReference type="InterPro" id="IPR013776">
    <property type="entry name" value="A-amylase_thermo"/>
</dbReference>
<dbReference type="SUPFAM" id="SSF51445">
    <property type="entry name" value="(Trans)glycosidases"/>
    <property type="match status" value="1"/>
</dbReference>
<feature type="binding site" evidence="8">
    <location>
        <position position="104"/>
    </location>
    <ligand>
        <name>Ca(2+)</name>
        <dbReference type="ChEBI" id="CHEBI:29108"/>
        <label>1</label>
    </ligand>
</feature>
<evidence type="ECO:0000256" key="6">
    <source>
        <dbReference type="ARBA" id="ARBA00023295"/>
    </source>
</evidence>
<dbReference type="PIRSF" id="PIRSF001021">
    <property type="entry name" value="Alph-amls_thrmst"/>
    <property type="match status" value="1"/>
</dbReference>
<feature type="active site" description="Proton donor" evidence="7">
    <location>
        <position position="264"/>
    </location>
</feature>
<dbReference type="CDD" id="cd11318">
    <property type="entry name" value="AmyAc_bac_fung_AmyA"/>
    <property type="match status" value="1"/>
</dbReference>
<evidence type="ECO:0000256" key="4">
    <source>
        <dbReference type="ARBA" id="ARBA00022801"/>
    </source>
</evidence>